<gene>
    <name evidence="1" type="ORF">SAMN05192584_12281</name>
</gene>
<accession>A0A1I4J1N0</accession>
<proteinExistence type="predicted"/>
<dbReference type="AlphaFoldDB" id="A0A1I4J1N0"/>
<dbReference type="Proteomes" id="UP000198928">
    <property type="component" value="Unassembled WGS sequence"/>
</dbReference>
<keyword evidence="2" id="KW-1185">Reference proteome</keyword>
<evidence type="ECO:0000313" key="1">
    <source>
        <dbReference type="EMBL" id="SFL60568.1"/>
    </source>
</evidence>
<name>A0A1I4J1N0_9ACTN</name>
<reference evidence="2" key="1">
    <citation type="submission" date="2016-10" db="EMBL/GenBank/DDBJ databases">
        <authorList>
            <person name="Varghese N."/>
            <person name="Submissions S."/>
        </authorList>
    </citation>
    <scope>NUCLEOTIDE SEQUENCE [LARGE SCALE GENOMIC DNA]</scope>
    <source>
        <strain evidence="2">PL19</strain>
    </source>
</reference>
<protein>
    <submittedName>
        <fullName evidence="1">Uncharacterized protein</fullName>
    </submittedName>
</protein>
<organism evidence="1 2">
    <name type="scientific">Streptomyces pini</name>
    <dbReference type="NCBI Taxonomy" id="1520580"/>
    <lineage>
        <taxon>Bacteria</taxon>
        <taxon>Bacillati</taxon>
        <taxon>Actinomycetota</taxon>
        <taxon>Actinomycetes</taxon>
        <taxon>Kitasatosporales</taxon>
        <taxon>Streptomycetaceae</taxon>
        <taxon>Streptomyces</taxon>
    </lineage>
</organism>
<evidence type="ECO:0000313" key="2">
    <source>
        <dbReference type="Proteomes" id="UP000198928"/>
    </source>
</evidence>
<sequence>MNELPIVVTCTDRKASPPLAALQARNLPAADLPEKAAEWARRLHTAAEGQVELAELYQGDQWRRAQALTAAATQAGFAPRLYVASAGLGLRSASSLAPSYAATFMPRHTDSVASSISQAADWWDHLQRMDESRNLSKIAASAGQVLLVLSETYAQAMHRDLLALATSGASTVLIGGACDLNGVLRIPANAALRGALGGTLTSLNARMAATWLQHCTPGHLITPAAKERWATWAGQAARPERYARTPMSDKQVIDFIKDMKSRYPDSSRTRLLRLLRDKGMACEQKRFAGLYSSTIGQR</sequence>
<dbReference type="EMBL" id="FOSG01000022">
    <property type="protein sequence ID" value="SFL60568.1"/>
    <property type="molecule type" value="Genomic_DNA"/>
</dbReference>
<dbReference type="OrthoDB" id="3458614at2"/>